<comment type="pathway">
    <text evidence="1 10">Amino-acid biosynthesis; L-histidine biosynthesis; L-histidine from 5-phospho-alpha-D-ribose 1-diphosphate: step 5/9.</text>
</comment>
<feature type="domain" description="Glutamine amidotransferase" evidence="12">
    <location>
        <begin position="4"/>
        <end position="197"/>
    </location>
</feature>
<dbReference type="SUPFAM" id="SSF52317">
    <property type="entry name" value="Class I glutamine amidotransferase-like"/>
    <property type="match status" value="1"/>
</dbReference>
<dbReference type="GO" id="GO:0000105">
    <property type="term" value="P:L-histidine biosynthetic process"/>
    <property type="evidence" value="ECO:0007669"/>
    <property type="project" value="UniProtKB-UniRule"/>
</dbReference>
<evidence type="ECO:0000256" key="3">
    <source>
        <dbReference type="ARBA" id="ARBA00022605"/>
    </source>
</evidence>
<evidence type="ECO:0000259" key="12">
    <source>
        <dbReference type="Pfam" id="PF00117"/>
    </source>
</evidence>
<evidence type="ECO:0000256" key="9">
    <source>
        <dbReference type="ARBA" id="ARBA00049534"/>
    </source>
</evidence>
<gene>
    <name evidence="10 13" type="primary">hisH</name>
    <name evidence="13" type="ORF">GTU67_11800</name>
</gene>
<feature type="active site" evidence="10 11">
    <location>
        <position position="182"/>
    </location>
</feature>
<sequence length="204" mass="22043">MIGILDIGMGNLRSVHNAVYQNGFDPVVVHAAAEFDDLTHLILPGVGNFSAAVPEIDTRQLRQPILTFVASGRPLLGTCLGMQLLMGVGEEDGIHAGLGLIPGRVTRLAGEGLRVPHVGWNVLNMTRPHPIYEGIKKGRDFYFVHSYAAVCEDGNDLLGSTEYGGPVTAVIGRANVVGIQFHPEKSQVNGLRMIENFCNWDGRC</sequence>
<evidence type="ECO:0000256" key="1">
    <source>
        <dbReference type="ARBA" id="ARBA00005091"/>
    </source>
</evidence>
<dbReference type="NCBIfam" id="TIGR01855">
    <property type="entry name" value="IMP_synth_hisH"/>
    <property type="match status" value="1"/>
</dbReference>
<protein>
    <recommendedName>
        <fullName evidence="10">Imidazole glycerol phosphate synthase subunit HisH</fullName>
        <ecNumber evidence="10">4.3.2.10</ecNumber>
    </recommendedName>
    <alternativeName>
        <fullName evidence="10">IGP synthase glutaminase subunit</fullName>
        <ecNumber evidence="10">3.5.1.2</ecNumber>
    </alternativeName>
    <alternativeName>
        <fullName evidence="10">IGP synthase subunit HisH</fullName>
    </alternativeName>
    <alternativeName>
        <fullName evidence="10">ImGP synthase subunit HisH</fullName>
        <shortName evidence="10">IGPS subunit HisH</shortName>
    </alternativeName>
</protein>
<keyword evidence="3 10" id="KW-0028">Amino-acid biosynthesis</keyword>
<evidence type="ECO:0000313" key="13">
    <source>
        <dbReference type="EMBL" id="MBC2770589.1"/>
    </source>
</evidence>
<organism evidence="13 14">
    <name type="scientific">Pusillimonas minor</name>
    <dbReference type="NCBI Taxonomy" id="2697024"/>
    <lineage>
        <taxon>Bacteria</taxon>
        <taxon>Pseudomonadati</taxon>
        <taxon>Pseudomonadota</taxon>
        <taxon>Betaproteobacteria</taxon>
        <taxon>Burkholderiales</taxon>
        <taxon>Alcaligenaceae</taxon>
        <taxon>Pusillimonas</taxon>
    </lineage>
</organism>
<keyword evidence="5 10" id="KW-0315">Glutamine amidotransferase</keyword>
<evidence type="ECO:0000313" key="14">
    <source>
        <dbReference type="Proteomes" id="UP000545386"/>
    </source>
</evidence>
<keyword evidence="10" id="KW-0963">Cytoplasm</keyword>
<dbReference type="GO" id="GO:0005737">
    <property type="term" value="C:cytoplasm"/>
    <property type="evidence" value="ECO:0007669"/>
    <property type="project" value="UniProtKB-SubCell"/>
</dbReference>
<dbReference type="InterPro" id="IPR029062">
    <property type="entry name" value="Class_I_gatase-like"/>
</dbReference>
<dbReference type="PANTHER" id="PTHR42701">
    <property type="entry name" value="IMIDAZOLE GLYCEROL PHOSPHATE SYNTHASE SUBUNIT HISH"/>
    <property type="match status" value="1"/>
</dbReference>
<evidence type="ECO:0000256" key="11">
    <source>
        <dbReference type="PIRSR" id="PIRSR000495-1"/>
    </source>
</evidence>
<comment type="function">
    <text evidence="10">IGPS catalyzes the conversion of PRFAR and glutamine to IGP, AICAR and glutamate. The HisH subunit catalyzes the hydrolysis of glutamine to glutamate and ammonia as part of the synthesis of IGP and AICAR. The resulting ammonia molecule is channeled to the active site of HisF.</text>
</comment>
<dbReference type="Pfam" id="PF00117">
    <property type="entry name" value="GATase"/>
    <property type="match status" value="1"/>
</dbReference>
<comment type="caution">
    <text evidence="13">The sequence shown here is derived from an EMBL/GenBank/DDBJ whole genome shotgun (WGS) entry which is preliminary data.</text>
</comment>
<dbReference type="EMBL" id="JACJUU010000010">
    <property type="protein sequence ID" value="MBC2770589.1"/>
    <property type="molecule type" value="Genomic_DNA"/>
</dbReference>
<dbReference type="Proteomes" id="UP000545386">
    <property type="component" value="Unassembled WGS sequence"/>
</dbReference>
<comment type="subunit">
    <text evidence="2 10">Heterodimer of HisH and HisF.</text>
</comment>
<name>A0A842HNW1_9BURK</name>
<comment type="subcellular location">
    <subcellularLocation>
        <location evidence="10">Cytoplasm</location>
    </subcellularLocation>
</comment>
<dbReference type="AlphaFoldDB" id="A0A842HNW1"/>
<dbReference type="InterPro" id="IPR010139">
    <property type="entry name" value="Imidazole-glycPsynth_HisH"/>
</dbReference>
<dbReference type="UniPathway" id="UPA00031">
    <property type="reaction ID" value="UER00010"/>
</dbReference>
<evidence type="ECO:0000256" key="2">
    <source>
        <dbReference type="ARBA" id="ARBA00011152"/>
    </source>
</evidence>
<dbReference type="GO" id="GO:0004359">
    <property type="term" value="F:glutaminase activity"/>
    <property type="evidence" value="ECO:0007669"/>
    <property type="project" value="UniProtKB-EC"/>
</dbReference>
<dbReference type="PROSITE" id="PS51273">
    <property type="entry name" value="GATASE_TYPE_1"/>
    <property type="match status" value="1"/>
</dbReference>
<keyword evidence="7 10" id="KW-0456">Lyase</keyword>
<evidence type="ECO:0000256" key="4">
    <source>
        <dbReference type="ARBA" id="ARBA00022801"/>
    </source>
</evidence>
<feature type="active site" evidence="10 11">
    <location>
        <position position="184"/>
    </location>
</feature>
<accession>A0A842HNW1</accession>
<dbReference type="PIRSF" id="PIRSF000495">
    <property type="entry name" value="Amidotransf_hisH"/>
    <property type="match status" value="1"/>
</dbReference>
<dbReference type="InterPro" id="IPR017926">
    <property type="entry name" value="GATASE"/>
</dbReference>
<dbReference type="HAMAP" id="MF_00278">
    <property type="entry name" value="HisH"/>
    <property type="match status" value="1"/>
</dbReference>
<comment type="catalytic activity">
    <reaction evidence="8 10">
        <text>5-[(5-phospho-1-deoxy-D-ribulos-1-ylimino)methylamino]-1-(5-phospho-beta-D-ribosyl)imidazole-4-carboxamide + L-glutamine = D-erythro-1-(imidazol-4-yl)glycerol 3-phosphate + 5-amino-1-(5-phospho-beta-D-ribosyl)imidazole-4-carboxamide + L-glutamate + H(+)</text>
        <dbReference type="Rhea" id="RHEA:24793"/>
        <dbReference type="ChEBI" id="CHEBI:15378"/>
        <dbReference type="ChEBI" id="CHEBI:29985"/>
        <dbReference type="ChEBI" id="CHEBI:58278"/>
        <dbReference type="ChEBI" id="CHEBI:58359"/>
        <dbReference type="ChEBI" id="CHEBI:58475"/>
        <dbReference type="ChEBI" id="CHEBI:58525"/>
        <dbReference type="EC" id="4.3.2.10"/>
    </reaction>
</comment>
<proteinExistence type="inferred from homology"/>
<dbReference type="PANTHER" id="PTHR42701:SF1">
    <property type="entry name" value="IMIDAZOLE GLYCEROL PHOSPHATE SYNTHASE SUBUNIT HISH"/>
    <property type="match status" value="1"/>
</dbReference>
<feature type="active site" description="Nucleophile" evidence="10 11">
    <location>
        <position position="79"/>
    </location>
</feature>
<evidence type="ECO:0000256" key="5">
    <source>
        <dbReference type="ARBA" id="ARBA00022962"/>
    </source>
</evidence>
<reference evidence="13 14" key="1">
    <citation type="submission" date="2020-08" db="EMBL/GenBank/DDBJ databases">
        <title>Paraeoetvoesia sp. YC-7-48 draft genome sequence.</title>
        <authorList>
            <person name="Yao L."/>
        </authorList>
    </citation>
    <scope>NUCLEOTIDE SEQUENCE [LARGE SCALE GENOMIC DNA]</scope>
    <source>
        <strain evidence="14">YC-7-48</strain>
    </source>
</reference>
<dbReference type="CDD" id="cd01748">
    <property type="entry name" value="GATase1_IGP_Synthase"/>
    <property type="match status" value="1"/>
</dbReference>
<evidence type="ECO:0000256" key="7">
    <source>
        <dbReference type="ARBA" id="ARBA00023239"/>
    </source>
</evidence>
<dbReference type="Gene3D" id="3.40.50.880">
    <property type="match status" value="1"/>
</dbReference>
<dbReference type="EC" id="3.5.1.2" evidence="10"/>
<comment type="catalytic activity">
    <reaction evidence="9 10">
        <text>L-glutamine + H2O = L-glutamate + NH4(+)</text>
        <dbReference type="Rhea" id="RHEA:15889"/>
        <dbReference type="ChEBI" id="CHEBI:15377"/>
        <dbReference type="ChEBI" id="CHEBI:28938"/>
        <dbReference type="ChEBI" id="CHEBI:29985"/>
        <dbReference type="ChEBI" id="CHEBI:58359"/>
        <dbReference type="EC" id="3.5.1.2"/>
    </reaction>
</comment>
<dbReference type="GO" id="GO:0000107">
    <property type="term" value="F:imidazoleglycerol-phosphate synthase activity"/>
    <property type="evidence" value="ECO:0007669"/>
    <property type="project" value="UniProtKB-UniRule"/>
</dbReference>
<dbReference type="EC" id="4.3.2.10" evidence="10"/>
<evidence type="ECO:0000256" key="10">
    <source>
        <dbReference type="HAMAP-Rule" id="MF_00278"/>
    </source>
</evidence>
<keyword evidence="14" id="KW-1185">Reference proteome</keyword>
<evidence type="ECO:0000256" key="6">
    <source>
        <dbReference type="ARBA" id="ARBA00023102"/>
    </source>
</evidence>
<keyword evidence="4 10" id="KW-0378">Hydrolase</keyword>
<dbReference type="RefSeq" id="WP_185780270.1">
    <property type="nucleotide sequence ID" value="NZ_JACJUU010000010.1"/>
</dbReference>
<dbReference type="GO" id="GO:0016829">
    <property type="term" value="F:lyase activity"/>
    <property type="evidence" value="ECO:0007669"/>
    <property type="project" value="UniProtKB-KW"/>
</dbReference>
<evidence type="ECO:0000256" key="8">
    <source>
        <dbReference type="ARBA" id="ARBA00047838"/>
    </source>
</evidence>
<keyword evidence="6 10" id="KW-0368">Histidine biosynthesis</keyword>